<keyword evidence="2" id="KW-1185">Reference proteome</keyword>
<feature type="non-terminal residue" evidence="1">
    <location>
        <position position="1"/>
    </location>
</feature>
<name>A0A8J2NQQ8_9HEXA</name>
<dbReference type="EMBL" id="CAJVCH010087374">
    <property type="protein sequence ID" value="CAG7722222.1"/>
    <property type="molecule type" value="Genomic_DNA"/>
</dbReference>
<protein>
    <submittedName>
        <fullName evidence="1">Uncharacterized protein</fullName>
    </submittedName>
</protein>
<dbReference type="Proteomes" id="UP000708208">
    <property type="component" value="Unassembled WGS sequence"/>
</dbReference>
<reference evidence="1" key="1">
    <citation type="submission" date="2021-06" db="EMBL/GenBank/DDBJ databases">
        <authorList>
            <person name="Hodson N. C."/>
            <person name="Mongue J. A."/>
            <person name="Jaron S. K."/>
        </authorList>
    </citation>
    <scope>NUCLEOTIDE SEQUENCE</scope>
</reference>
<sequence length="14" mass="1566">HGKTPSTKHHYTDG</sequence>
<accession>A0A8J2NQQ8</accession>
<proteinExistence type="predicted"/>
<comment type="caution">
    <text evidence="1">The sequence shown here is derived from an EMBL/GenBank/DDBJ whole genome shotgun (WGS) entry which is preliminary data.</text>
</comment>
<evidence type="ECO:0000313" key="2">
    <source>
        <dbReference type="Proteomes" id="UP000708208"/>
    </source>
</evidence>
<evidence type="ECO:0000313" key="1">
    <source>
        <dbReference type="EMBL" id="CAG7722222.1"/>
    </source>
</evidence>
<organism evidence="1 2">
    <name type="scientific">Allacma fusca</name>
    <dbReference type="NCBI Taxonomy" id="39272"/>
    <lineage>
        <taxon>Eukaryota</taxon>
        <taxon>Metazoa</taxon>
        <taxon>Ecdysozoa</taxon>
        <taxon>Arthropoda</taxon>
        <taxon>Hexapoda</taxon>
        <taxon>Collembola</taxon>
        <taxon>Symphypleona</taxon>
        <taxon>Sminthuridae</taxon>
        <taxon>Allacma</taxon>
    </lineage>
</organism>
<gene>
    <name evidence="1" type="ORF">AFUS01_LOCUS11381</name>
</gene>